<organism evidence="3 4">
    <name type="scientific">Candidatus Yanofskybacteria bacterium RIFCSPHIGHO2_01_FULL_41_26</name>
    <dbReference type="NCBI Taxonomy" id="1802661"/>
    <lineage>
        <taxon>Bacteria</taxon>
        <taxon>Candidatus Yanofskyibacteriota</taxon>
    </lineage>
</organism>
<dbReference type="EMBL" id="MGJB01000017">
    <property type="protein sequence ID" value="OGM98281.1"/>
    <property type="molecule type" value="Genomic_DNA"/>
</dbReference>
<evidence type="ECO:0000256" key="1">
    <source>
        <dbReference type="ARBA" id="ARBA00007435"/>
    </source>
</evidence>
<dbReference type="InterPro" id="IPR000305">
    <property type="entry name" value="GIY-YIG_endonuc"/>
</dbReference>
<comment type="caution">
    <text evidence="3">The sequence shown here is derived from an EMBL/GenBank/DDBJ whole genome shotgun (WGS) entry which is preliminary data.</text>
</comment>
<dbReference type="SMART" id="SM00465">
    <property type="entry name" value="GIYc"/>
    <property type="match status" value="1"/>
</dbReference>
<dbReference type="STRING" id="1802661.A2649_03255"/>
<evidence type="ECO:0000259" key="2">
    <source>
        <dbReference type="PROSITE" id="PS50164"/>
    </source>
</evidence>
<reference evidence="3 4" key="1">
    <citation type="journal article" date="2016" name="Nat. Commun.">
        <title>Thousands of microbial genomes shed light on interconnected biogeochemical processes in an aquifer system.</title>
        <authorList>
            <person name="Anantharaman K."/>
            <person name="Brown C.T."/>
            <person name="Hug L.A."/>
            <person name="Sharon I."/>
            <person name="Castelle C.J."/>
            <person name="Probst A.J."/>
            <person name="Thomas B.C."/>
            <person name="Singh A."/>
            <person name="Wilkins M.J."/>
            <person name="Karaoz U."/>
            <person name="Brodie E.L."/>
            <person name="Williams K.H."/>
            <person name="Hubbard S.S."/>
            <person name="Banfield J.F."/>
        </authorList>
    </citation>
    <scope>NUCLEOTIDE SEQUENCE [LARGE SCALE GENOMIC DNA]</scope>
</reference>
<sequence>MYFVYLIQCGDGTFYTGIAKDVERRFLEHQVGRGARYTRARKVVKILHTEKFNDKSRALKREAQIKGWRREKKLNLIKFGKPVI</sequence>
<dbReference type="CDD" id="cd10456">
    <property type="entry name" value="GIY-YIG_UPF0213"/>
    <property type="match status" value="1"/>
</dbReference>
<dbReference type="InterPro" id="IPR035901">
    <property type="entry name" value="GIY-YIG_endonuc_sf"/>
</dbReference>
<dbReference type="Proteomes" id="UP000176893">
    <property type="component" value="Unassembled WGS sequence"/>
</dbReference>
<dbReference type="PANTHER" id="PTHR34477">
    <property type="entry name" value="UPF0213 PROTEIN YHBQ"/>
    <property type="match status" value="1"/>
</dbReference>
<comment type="similarity">
    <text evidence="1">Belongs to the UPF0213 family.</text>
</comment>
<name>A0A1F8EBI8_9BACT</name>
<protein>
    <recommendedName>
        <fullName evidence="2">GIY-YIG domain-containing protein</fullName>
    </recommendedName>
</protein>
<dbReference type="Gene3D" id="3.40.1440.10">
    <property type="entry name" value="GIY-YIG endonuclease"/>
    <property type="match status" value="1"/>
</dbReference>
<dbReference type="PROSITE" id="PS50164">
    <property type="entry name" value="GIY_YIG"/>
    <property type="match status" value="1"/>
</dbReference>
<accession>A0A1F8EBI8</accession>
<dbReference type="AlphaFoldDB" id="A0A1F8EBI8"/>
<proteinExistence type="inferred from homology"/>
<dbReference type="SUPFAM" id="SSF82771">
    <property type="entry name" value="GIY-YIG endonuclease"/>
    <property type="match status" value="1"/>
</dbReference>
<feature type="domain" description="GIY-YIG" evidence="2">
    <location>
        <begin position="1"/>
        <end position="76"/>
    </location>
</feature>
<evidence type="ECO:0000313" key="3">
    <source>
        <dbReference type="EMBL" id="OGM98281.1"/>
    </source>
</evidence>
<gene>
    <name evidence="3" type="ORF">A2649_03255</name>
</gene>
<dbReference type="PANTHER" id="PTHR34477:SF1">
    <property type="entry name" value="UPF0213 PROTEIN YHBQ"/>
    <property type="match status" value="1"/>
</dbReference>
<evidence type="ECO:0000313" key="4">
    <source>
        <dbReference type="Proteomes" id="UP000176893"/>
    </source>
</evidence>
<dbReference type="Pfam" id="PF01541">
    <property type="entry name" value="GIY-YIG"/>
    <property type="match status" value="1"/>
</dbReference>
<dbReference type="InterPro" id="IPR050190">
    <property type="entry name" value="UPF0213_domain"/>
</dbReference>